<evidence type="ECO:0000313" key="2">
    <source>
        <dbReference type="Proteomes" id="UP000232323"/>
    </source>
</evidence>
<dbReference type="AlphaFoldDB" id="A0A250X6W4"/>
<sequence length="422" mass="48825">MRRYQQESTYARKVLILLGVLSASAVFLILETYGVALSPRSTLNWQHLPKHLKSVADESDVDDVRTASSCTTSRVETTSCLDALLVYHEDDKTMFITNGGLASAIEHLAGIRIFFVLSASNNTFRSYLVEQPQDELKEYRRPAARVQWIDERRAPFNRTSWAGSKRPVGWLFQQALKYWAILNVEEMCNDVVVLDSDLLWIKDYDVRSPAPHLKSIHSRLSAGLQQLKGSRKREMSYQQGGVQNCKTVLQSTTMRYKYVLSSMKTGAWYGDITNGEYHHFVYWLLGMPKQLADTHTAINNWQVMQRDVLASLQESLRDRGFRSIQDALITYGKKYNGMSEYEAYFSYVWLHYRDRVVPVYTPWVLRKPKDCNQSEPADGKSRLAEWGNSEVVYFTCHDNYGIEDYYINCKNRRCDPRLIHGR</sequence>
<keyword evidence="2" id="KW-1185">Reference proteome</keyword>
<organism evidence="1 2">
    <name type="scientific">Chlamydomonas eustigma</name>
    <dbReference type="NCBI Taxonomy" id="1157962"/>
    <lineage>
        <taxon>Eukaryota</taxon>
        <taxon>Viridiplantae</taxon>
        <taxon>Chlorophyta</taxon>
        <taxon>core chlorophytes</taxon>
        <taxon>Chlorophyceae</taxon>
        <taxon>CS clade</taxon>
        <taxon>Chlamydomonadales</taxon>
        <taxon>Chlamydomonadaceae</taxon>
        <taxon>Chlamydomonas</taxon>
    </lineage>
</organism>
<evidence type="ECO:0000313" key="1">
    <source>
        <dbReference type="EMBL" id="GAX78786.1"/>
    </source>
</evidence>
<comment type="caution">
    <text evidence="1">The sequence shown here is derived from an EMBL/GenBank/DDBJ whole genome shotgun (WGS) entry which is preliminary data.</text>
</comment>
<protein>
    <submittedName>
        <fullName evidence="1">Uncharacterized protein</fullName>
    </submittedName>
</protein>
<name>A0A250X6W4_9CHLO</name>
<reference evidence="1 2" key="1">
    <citation type="submission" date="2017-08" db="EMBL/GenBank/DDBJ databases">
        <title>Acidophilic green algal genome provides insights into adaptation to an acidic environment.</title>
        <authorList>
            <person name="Hirooka S."/>
            <person name="Hirose Y."/>
            <person name="Kanesaki Y."/>
            <person name="Higuchi S."/>
            <person name="Fujiwara T."/>
            <person name="Onuma R."/>
            <person name="Era A."/>
            <person name="Ohbayashi R."/>
            <person name="Uzuka A."/>
            <person name="Nozaki H."/>
            <person name="Yoshikawa H."/>
            <person name="Miyagishima S.Y."/>
        </authorList>
    </citation>
    <scope>NUCLEOTIDE SEQUENCE [LARGE SCALE GENOMIC DNA]</scope>
    <source>
        <strain evidence="1 2">NIES-2499</strain>
    </source>
</reference>
<accession>A0A250X6W4</accession>
<proteinExistence type="predicted"/>
<dbReference type="EMBL" id="BEGY01000035">
    <property type="protein sequence ID" value="GAX78786.1"/>
    <property type="molecule type" value="Genomic_DNA"/>
</dbReference>
<gene>
    <name evidence="1" type="ORF">CEUSTIGMA_g6223.t1</name>
</gene>
<dbReference type="Proteomes" id="UP000232323">
    <property type="component" value="Unassembled WGS sequence"/>
</dbReference>